<dbReference type="AlphaFoldDB" id="A0A5C5U664"/>
<dbReference type="InterPro" id="IPR056442">
    <property type="entry name" value="GINT1_N"/>
</dbReference>
<dbReference type="EMBL" id="VOHK01000003">
    <property type="protein sequence ID" value="TWT21095.1"/>
    <property type="molecule type" value="Genomic_DNA"/>
</dbReference>
<proteinExistence type="predicted"/>
<reference evidence="2 3" key="1">
    <citation type="journal article" date="2008" name="Int. J. Syst. Evol. Microbiol.">
        <title>Luteimonas marina sp. nov., isolated from seawater.</title>
        <authorList>
            <person name="Baik K.S."/>
            <person name="Park S.C."/>
            <person name="Kim M.S."/>
            <person name="Kim E.M."/>
            <person name="Park C."/>
            <person name="Chun J."/>
            <person name="Seong C.N."/>
        </authorList>
    </citation>
    <scope>NUCLEOTIDE SEQUENCE [LARGE SCALE GENOMIC DNA]</scope>
    <source>
        <strain evidence="2 3">FR1330</strain>
    </source>
</reference>
<protein>
    <recommendedName>
        <fullName evidence="1">Glucosamine inositolphosphorylceramide transferase 1 N-terminal domain-containing protein</fullName>
    </recommendedName>
</protein>
<dbReference type="InterPro" id="IPR036477">
    <property type="entry name" value="Formyl_transf_N_sf"/>
</dbReference>
<dbReference type="SUPFAM" id="SSF75005">
    <property type="entry name" value="Arabinanase/levansucrase/invertase"/>
    <property type="match status" value="1"/>
</dbReference>
<dbReference type="Pfam" id="PF24793">
    <property type="entry name" value="GINT1_N"/>
    <property type="match status" value="1"/>
</dbReference>
<accession>A0A5C5U664</accession>
<evidence type="ECO:0000259" key="1">
    <source>
        <dbReference type="Pfam" id="PF24793"/>
    </source>
</evidence>
<evidence type="ECO:0000313" key="2">
    <source>
        <dbReference type="EMBL" id="TWT21095.1"/>
    </source>
</evidence>
<sequence>MRIKVALLVDDLSLSRWQEEALSAVSDLLEVVVVLNCSNTVTHKRVFAHAGYYALNVLSIRSTLSRKRAVEFDGLEVLTFDSLYSGAWQTIPDGIVDAMRARGVRTIIKFGMSLLRMDNLEGVDVLSFHHGDPRFYRGRPAGFYEIQNNAPCVGMIVQKLSNVLDGGEVLALGHAKLYPYSYRQTIQGLYRASPALFRRALMNYRNGLTVAIKPKGKNYRLPGNWTVAKFCAPMLSRKFSRLLYGALFEKKWNIVVRDDLDIFSWATTTVSGGRQPRIPEKYSFLADPFFSSDGSVVRAEAMVASSGLGEIVEFEAVTLEFSRKLLAGPHFSYPYTVTDAGQEFILPEVAGHEAPYLLTPSGDRKIPLRGLEDARIVDPSLVRHGDHYYLFGGQPQSAAGMLYVYVADAPDGPYLPHPMNPVVMHPAGARMGGRLIHRDGALYRFGQDNSGSYGNGVKIMQVTVLSPDAYEEREIGELRFSDAKGPHTVDHRNGNVVLDYYVEKFSLLAGYRRLAAIVHSRLQKAG</sequence>
<comment type="caution">
    <text evidence="2">The sequence shown here is derived from an EMBL/GenBank/DDBJ whole genome shotgun (WGS) entry which is preliminary data.</text>
</comment>
<dbReference type="Gene3D" id="2.115.10.20">
    <property type="entry name" value="Glycosyl hydrolase domain, family 43"/>
    <property type="match status" value="1"/>
</dbReference>
<dbReference type="InterPro" id="IPR023296">
    <property type="entry name" value="Glyco_hydro_beta-prop_sf"/>
</dbReference>
<dbReference type="RefSeq" id="WP_146386489.1">
    <property type="nucleotide sequence ID" value="NZ_VOHK01000003.1"/>
</dbReference>
<name>A0A5C5U664_9GAMM</name>
<keyword evidence="3" id="KW-1185">Reference proteome</keyword>
<dbReference type="Gene3D" id="3.40.50.170">
    <property type="entry name" value="Formyl transferase, N-terminal domain"/>
    <property type="match status" value="1"/>
</dbReference>
<dbReference type="SUPFAM" id="SSF53328">
    <property type="entry name" value="Formyltransferase"/>
    <property type="match status" value="1"/>
</dbReference>
<organism evidence="2 3">
    <name type="scientific">Luteimonas marina</name>
    <dbReference type="NCBI Taxonomy" id="488485"/>
    <lineage>
        <taxon>Bacteria</taxon>
        <taxon>Pseudomonadati</taxon>
        <taxon>Pseudomonadota</taxon>
        <taxon>Gammaproteobacteria</taxon>
        <taxon>Lysobacterales</taxon>
        <taxon>Lysobacteraceae</taxon>
        <taxon>Luteimonas</taxon>
    </lineage>
</organism>
<evidence type="ECO:0000313" key="3">
    <source>
        <dbReference type="Proteomes" id="UP000319980"/>
    </source>
</evidence>
<dbReference type="OrthoDB" id="3771157at2"/>
<gene>
    <name evidence="2" type="ORF">FQY83_06950</name>
</gene>
<feature type="domain" description="Glucosamine inositolphosphorylceramide transferase 1 N-terminal" evidence="1">
    <location>
        <begin position="329"/>
        <end position="478"/>
    </location>
</feature>
<dbReference type="Proteomes" id="UP000319980">
    <property type="component" value="Unassembled WGS sequence"/>
</dbReference>